<evidence type="ECO:0000313" key="11">
    <source>
        <dbReference type="Proteomes" id="UP000273252"/>
    </source>
</evidence>
<evidence type="ECO:0000256" key="1">
    <source>
        <dbReference type="ARBA" id="ARBA00009018"/>
    </source>
</evidence>
<sequence length="202" mass="22637">MTLVIGITGGIASGKTTVANLFNEHFGIEIVDADIVARQVVEPGSKGLTAITERYGDHILTDNGELDRPALRQIIFSNDNEKSWLNSLLHPLIRSKMLSDLDKVTSEYALLVIPLMVENGLQELADRILVVDVDEQTQKQRTMTRDKVSEQQVESIIASQATRQQRLAIADDVVKNHAENQRLLPQITDLHKKYLDICRNNL</sequence>
<keyword evidence="2 8" id="KW-0963">Cytoplasm</keyword>
<keyword evidence="11" id="KW-1185">Reference proteome</keyword>
<dbReference type="GO" id="GO:0005737">
    <property type="term" value="C:cytoplasm"/>
    <property type="evidence" value="ECO:0007669"/>
    <property type="project" value="UniProtKB-SubCell"/>
</dbReference>
<evidence type="ECO:0000256" key="8">
    <source>
        <dbReference type="HAMAP-Rule" id="MF_00376"/>
    </source>
</evidence>
<keyword evidence="6 8" id="KW-0067">ATP-binding</keyword>
<keyword evidence="5 8" id="KW-0418">Kinase</keyword>
<dbReference type="UniPathway" id="UPA00241">
    <property type="reaction ID" value="UER00356"/>
</dbReference>
<comment type="pathway">
    <text evidence="8">Cofactor biosynthesis; coenzyme A biosynthesis; CoA from (R)-pantothenate: step 5/5.</text>
</comment>
<organism evidence="10 11">
    <name type="scientific">Vibrio sinensis</name>
    <dbReference type="NCBI Taxonomy" id="2302434"/>
    <lineage>
        <taxon>Bacteria</taxon>
        <taxon>Pseudomonadati</taxon>
        <taxon>Pseudomonadota</taxon>
        <taxon>Gammaproteobacteria</taxon>
        <taxon>Vibrionales</taxon>
        <taxon>Vibrionaceae</taxon>
        <taxon>Vibrio</taxon>
    </lineage>
</organism>
<name>A0A3A6QFF3_9VIBR</name>
<reference evidence="10 11" key="1">
    <citation type="submission" date="2018-08" db="EMBL/GenBank/DDBJ databases">
        <title>Vibrio isolated from the Eastern China Marginal Seas.</title>
        <authorList>
            <person name="Li Y."/>
        </authorList>
    </citation>
    <scope>NUCLEOTIDE SEQUENCE [LARGE SCALE GENOMIC DNA]</scope>
    <source>
        <strain evidence="10 11">BEI233</strain>
    </source>
</reference>
<dbReference type="InterPro" id="IPR001977">
    <property type="entry name" value="Depp_CoAkinase"/>
</dbReference>
<evidence type="ECO:0000256" key="5">
    <source>
        <dbReference type="ARBA" id="ARBA00022777"/>
    </source>
</evidence>
<dbReference type="PANTHER" id="PTHR10695">
    <property type="entry name" value="DEPHOSPHO-COA KINASE-RELATED"/>
    <property type="match status" value="1"/>
</dbReference>
<dbReference type="FunFam" id="3.40.50.300:FF:000518">
    <property type="entry name" value="Dephospho-CoA kinase"/>
    <property type="match status" value="1"/>
</dbReference>
<dbReference type="PANTHER" id="PTHR10695:SF46">
    <property type="entry name" value="BIFUNCTIONAL COENZYME A SYNTHASE-RELATED"/>
    <property type="match status" value="1"/>
</dbReference>
<evidence type="ECO:0000256" key="9">
    <source>
        <dbReference type="NCBIfam" id="TIGR00152"/>
    </source>
</evidence>
<dbReference type="EMBL" id="QVMU01000023">
    <property type="protein sequence ID" value="RJX67374.1"/>
    <property type="molecule type" value="Genomic_DNA"/>
</dbReference>
<keyword evidence="3 8" id="KW-0808">Transferase</keyword>
<keyword evidence="7 8" id="KW-0173">Coenzyme A biosynthesis</keyword>
<dbReference type="RefSeq" id="WP_120034204.1">
    <property type="nucleotide sequence ID" value="NZ_QVMU01000023.1"/>
</dbReference>
<dbReference type="GO" id="GO:0015937">
    <property type="term" value="P:coenzyme A biosynthetic process"/>
    <property type="evidence" value="ECO:0007669"/>
    <property type="project" value="UniProtKB-UniRule"/>
</dbReference>
<keyword evidence="4 8" id="KW-0547">Nucleotide-binding</keyword>
<accession>A0A3A6QFF3</accession>
<comment type="function">
    <text evidence="8">Catalyzes the phosphorylation of the 3'-hydroxyl group of dephosphocoenzyme A to form coenzyme A.</text>
</comment>
<dbReference type="Gene3D" id="3.40.50.300">
    <property type="entry name" value="P-loop containing nucleotide triphosphate hydrolases"/>
    <property type="match status" value="1"/>
</dbReference>
<dbReference type="Pfam" id="PF01121">
    <property type="entry name" value="CoaE"/>
    <property type="match status" value="1"/>
</dbReference>
<evidence type="ECO:0000256" key="6">
    <source>
        <dbReference type="ARBA" id="ARBA00022840"/>
    </source>
</evidence>
<dbReference type="SUPFAM" id="SSF52540">
    <property type="entry name" value="P-loop containing nucleoside triphosphate hydrolases"/>
    <property type="match status" value="1"/>
</dbReference>
<evidence type="ECO:0000313" key="10">
    <source>
        <dbReference type="EMBL" id="RJX67374.1"/>
    </source>
</evidence>
<dbReference type="OrthoDB" id="9812943at2"/>
<dbReference type="NCBIfam" id="TIGR00152">
    <property type="entry name" value="dephospho-CoA kinase"/>
    <property type="match status" value="1"/>
</dbReference>
<protein>
    <recommendedName>
        <fullName evidence="8 9">Dephospho-CoA kinase</fullName>
        <ecNumber evidence="8 9">2.7.1.24</ecNumber>
    </recommendedName>
    <alternativeName>
        <fullName evidence="8">Dephosphocoenzyme A kinase</fullName>
    </alternativeName>
</protein>
<gene>
    <name evidence="8" type="primary">coaE</name>
    <name evidence="10" type="ORF">DZ860_18380</name>
</gene>
<dbReference type="GO" id="GO:0004140">
    <property type="term" value="F:dephospho-CoA kinase activity"/>
    <property type="evidence" value="ECO:0007669"/>
    <property type="project" value="UniProtKB-UniRule"/>
</dbReference>
<evidence type="ECO:0000256" key="3">
    <source>
        <dbReference type="ARBA" id="ARBA00022679"/>
    </source>
</evidence>
<comment type="caution">
    <text evidence="10">The sequence shown here is derived from an EMBL/GenBank/DDBJ whole genome shotgun (WGS) entry which is preliminary data.</text>
</comment>
<dbReference type="EC" id="2.7.1.24" evidence="8 9"/>
<comment type="catalytic activity">
    <reaction evidence="8">
        <text>3'-dephospho-CoA + ATP = ADP + CoA + H(+)</text>
        <dbReference type="Rhea" id="RHEA:18245"/>
        <dbReference type="ChEBI" id="CHEBI:15378"/>
        <dbReference type="ChEBI" id="CHEBI:30616"/>
        <dbReference type="ChEBI" id="CHEBI:57287"/>
        <dbReference type="ChEBI" id="CHEBI:57328"/>
        <dbReference type="ChEBI" id="CHEBI:456216"/>
        <dbReference type="EC" id="2.7.1.24"/>
    </reaction>
</comment>
<evidence type="ECO:0000256" key="7">
    <source>
        <dbReference type="ARBA" id="ARBA00022993"/>
    </source>
</evidence>
<comment type="subcellular location">
    <subcellularLocation>
        <location evidence="8">Cytoplasm</location>
    </subcellularLocation>
</comment>
<dbReference type="CDD" id="cd02022">
    <property type="entry name" value="DPCK"/>
    <property type="match status" value="1"/>
</dbReference>
<evidence type="ECO:0000256" key="4">
    <source>
        <dbReference type="ARBA" id="ARBA00022741"/>
    </source>
</evidence>
<feature type="binding site" evidence="8">
    <location>
        <begin position="12"/>
        <end position="17"/>
    </location>
    <ligand>
        <name>ATP</name>
        <dbReference type="ChEBI" id="CHEBI:30616"/>
    </ligand>
</feature>
<proteinExistence type="inferred from homology"/>
<dbReference type="GO" id="GO:0005524">
    <property type="term" value="F:ATP binding"/>
    <property type="evidence" value="ECO:0007669"/>
    <property type="project" value="UniProtKB-UniRule"/>
</dbReference>
<dbReference type="InterPro" id="IPR027417">
    <property type="entry name" value="P-loop_NTPase"/>
</dbReference>
<dbReference type="AlphaFoldDB" id="A0A3A6QFF3"/>
<evidence type="ECO:0000256" key="2">
    <source>
        <dbReference type="ARBA" id="ARBA00022490"/>
    </source>
</evidence>
<dbReference type="PROSITE" id="PS51219">
    <property type="entry name" value="DPCK"/>
    <property type="match status" value="1"/>
</dbReference>
<dbReference type="HAMAP" id="MF_00376">
    <property type="entry name" value="Dephospho_CoA_kinase"/>
    <property type="match status" value="1"/>
</dbReference>
<dbReference type="Proteomes" id="UP000273252">
    <property type="component" value="Unassembled WGS sequence"/>
</dbReference>
<comment type="similarity">
    <text evidence="1 8">Belongs to the CoaE family.</text>
</comment>